<evidence type="ECO:0000256" key="1">
    <source>
        <dbReference type="ARBA" id="ARBA00022729"/>
    </source>
</evidence>
<keyword evidence="2" id="KW-0132">Cell division</keyword>
<dbReference type="Proteomes" id="UP000270530">
    <property type="component" value="Chromosome"/>
</dbReference>
<feature type="chain" id="PRO_5016471697" description="Cell division coordinator CpoB" evidence="2">
    <location>
        <begin position="20"/>
        <end position="285"/>
    </location>
</feature>
<keyword evidence="2" id="KW-0175">Coiled coil</keyword>
<dbReference type="InterPro" id="IPR019734">
    <property type="entry name" value="TPR_rpt"/>
</dbReference>
<comment type="subcellular location">
    <subcellularLocation>
        <location evidence="2">Periplasm</location>
    </subcellularLocation>
</comment>
<dbReference type="RefSeq" id="WP_126538338.1">
    <property type="nucleotide sequence ID" value="NZ_AP018560.1"/>
</dbReference>
<evidence type="ECO:0000256" key="2">
    <source>
        <dbReference type="HAMAP-Rule" id="MF_02066"/>
    </source>
</evidence>
<evidence type="ECO:0000259" key="4">
    <source>
        <dbReference type="Pfam" id="PF13525"/>
    </source>
</evidence>
<dbReference type="Pfam" id="PF13525">
    <property type="entry name" value="YfiO"/>
    <property type="match status" value="1"/>
</dbReference>
<dbReference type="Pfam" id="PF16331">
    <property type="entry name" value="TolA_bind_tri"/>
    <property type="match status" value="1"/>
</dbReference>
<dbReference type="PROSITE" id="PS50005">
    <property type="entry name" value="TPR"/>
    <property type="match status" value="1"/>
</dbReference>
<dbReference type="OrthoDB" id="9768142at2"/>
<evidence type="ECO:0000256" key="3">
    <source>
        <dbReference type="PROSITE-ProRule" id="PRU00339"/>
    </source>
</evidence>
<dbReference type="InterPro" id="IPR034706">
    <property type="entry name" value="CpoB"/>
</dbReference>
<dbReference type="KEGG" id="rbd:ALSL_1740"/>
<dbReference type="GO" id="GO:0070206">
    <property type="term" value="P:protein trimerization"/>
    <property type="evidence" value="ECO:0007669"/>
    <property type="project" value="InterPro"/>
</dbReference>
<dbReference type="Gene3D" id="1.25.40.10">
    <property type="entry name" value="Tetratricopeptide repeat domain"/>
    <property type="match status" value="1"/>
</dbReference>
<reference evidence="7" key="2">
    <citation type="submission" date="2018-06" db="EMBL/GenBank/DDBJ databases">
        <title>Genome sequence of Rhodanobacteraceae bacterium strain Dysh456.</title>
        <authorList>
            <person name="Fukui M."/>
        </authorList>
    </citation>
    <scope>NUCLEOTIDE SEQUENCE [LARGE SCALE GENOMIC DNA]</scope>
    <source>
        <strain evidence="7">Dysh456</strain>
    </source>
</reference>
<dbReference type="InterPro" id="IPR032519">
    <property type="entry name" value="YbgF_tri"/>
</dbReference>
<protein>
    <recommendedName>
        <fullName evidence="2">Cell division coordinator CpoB</fullName>
    </recommendedName>
</protein>
<organism evidence="6 7">
    <name type="scientific">Aerosticca soli</name>
    <dbReference type="NCBI Taxonomy" id="2010829"/>
    <lineage>
        <taxon>Bacteria</taxon>
        <taxon>Pseudomonadati</taxon>
        <taxon>Pseudomonadota</taxon>
        <taxon>Gammaproteobacteria</taxon>
        <taxon>Lysobacterales</taxon>
        <taxon>Rhodanobacteraceae</taxon>
        <taxon>Aerosticca</taxon>
    </lineage>
</organism>
<dbReference type="NCBIfam" id="TIGR02795">
    <property type="entry name" value="tol_pal_ybgF"/>
    <property type="match status" value="1"/>
</dbReference>
<keyword evidence="1 2" id="KW-0732">Signal</keyword>
<dbReference type="SUPFAM" id="SSF48452">
    <property type="entry name" value="TPR-like"/>
    <property type="match status" value="1"/>
</dbReference>
<keyword evidence="3" id="KW-0802">TPR repeat</keyword>
<sequence precursor="true">MASAVALAMLCFVASPARAQETTRLSLAERVSRLEQQAQNQNQGTALVNQLVALQSQLQQAQGQIEELQHQLQELKDKNKAQYVDLDARLTRLEGGAGATAANASSTPAALHDAAPGTAAAASTASAPASAATVPQPAKAAAAGTNAASAAPAPTISADEQAAYDAAFKALRAGDYVTASRGFRDFIQQHPSSALAPNAWYWLGESYYVTMNYPVAREAFQRLLTQFPQSEKAPDALLKLGYCQLELKQTDAGKATLQSVISKYPGSKAAGLAQERLRRLNAPAG</sequence>
<keyword evidence="2" id="KW-0574">Periplasm</keyword>
<evidence type="ECO:0000259" key="5">
    <source>
        <dbReference type="Pfam" id="PF16331"/>
    </source>
</evidence>
<feature type="domain" description="YbgF trimerisation" evidence="5">
    <location>
        <begin position="26"/>
        <end position="99"/>
    </location>
</feature>
<dbReference type="EMBL" id="AP018560">
    <property type="protein sequence ID" value="BBD80389.1"/>
    <property type="molecule type" value="Genomic_DNA"/>
</dbReference>
<dbReference type="GO" id="GO:0030288">
    <property type="term" value="C:outer membrane-bounded periplasmic space"/>
    <property type="evidence" value="ECO:0007669"/>
    <property type="project" value="UniProtKB-UniRule"/>
</dbReference>
<dbReference type="GO" id="GO:0043093">
    <property type="term" value="P:FtsZ-dependent cytokinesis"/>
    <property type="evidence" value="ECO:0007669"/>
    <property type="project" value="UniProtKB-UniRule"/>
</dbReference>
<feature type="domain" description="Outer membrane lipoprotein BamD-like" evidence="4">
    <location>
        <begin position="159"/>
        <end position="281"/>
    </location>
</feature>
<dbReference type="Gene3D" id="1.20.5.110">
    <property type="match status" value="1"/>
</dbReference>
<feature type="repeat" description="TPR" evidence="3">
    <location>
        <begin position="197"/>
        <end position="230"/>
    </location>
</feature>
<feature type="signal peptide" evidence="2">
    <location>
        <begin position="1"/>
        <end position="19"/>
    </location>
</feature>
<name>A0A2Z6E7A6_9GAMM</name>
<keyword evidence="2" id="KW-0131">Cell cycle</keyword>
<dbReference type="AlphaFoldDB" id="A0A2Z6E7A6"/>
<dbReference type="InterPro" id="IPR039565">
    <property type="entry name" value="BamD-like"/>
</dbReference>
<feature type="coiled-coil region" evidence="2">
    <location>
        <begin position="51"/>
        <end position="85"/>
    </location>
</feature>
<gene>
    <name evidence="2" type="primary">cpoB</name>
    <name evidence="6" type="ORF">ALSL_1740</name>
</gene>
<dbReference type="HAMAP" id="MF_02066">
    <property type="entry name" value="CpoB"/>
    <property type="match status" value="1"/>
</dbReference>
<proteinExistence type="inferred from homology"/>
<dbReference type="InterPro" id="IPR011990">
    <property type="entry name" value="TPR-like_helical_dom_sf"/>
</dbReference>
<reference evidence="7" key="1">
    <citation type="submission" date="2018-04" db="EMBL/GenBank/DDBJ databases">
        <authorList>
            <person name="Watanabe M."/>
            <person name="Kojima H."/>
        </authorList>
    </citation>
    <scope>NUCLEOTIDE SEQUENCE [LARGE SCALE GENOMIC DNA]</scope>
    <source>
        <strain evidence="7">Dysh456</strain>
    </source>
</reference>
<dbReference type="InterPro" id="IPR014162">
    <property type="entry name" value="CpoB_C"/>
</dbReference>
<comment type="function">
    <text evidence="2">Mediates coordination of peptidoglycan synthesis and outer membrane constriction during cell division.</text>
</comment>
<comment type="similarity">
    <text evidence="2">Belongs to the CpoB family.</text>
</comment>
<evidence type="ECO:0000313" key="6">
    <source>
        <dbReference type="EMBL" id="BBD80389.1"/>
    </source>
</evidence>
<keyword evidence="7" id="KW-1185">Reference proteome</keyword>
<evidence type="ECO:0000313" key="7">
    <source>
        <dbReference type="Proteomes" id="UP000270530"/>
    </source>
</evidence>
<accession>A0A2Z6E7A6</accession>